<dbReference type="OrthoDB" id="5417887at2759"/>
<evidence type="ECO:0000256" key="6">
    <source>
        <dbReference type="SAM" id="Phobius"/>
    </source>
</evidence>
<dbReference type="PANTHER" id="PTHR33048:SF147">
    <property type="entry name" value="INTEGRAL MEMBRANE PROTEIN"/>
    <property type="match status" value="1"/>
</dbReference>
<evidence type="ECO:0000259" key="7">
    <source>
        <dbReference type="Pfam" id="PF20684"/>
    </source>
</evidence>
<accession>A0A6A6FCH0</accession>
<dbReference type="InterPro" id="IPR052337">
    <property type="entry name" value="SAT4-like"/>
</dbReference>
<dbReference type="PANTHER" id="PTHR33048">
    <property type="entry name" value="PTH11-LIKE INTEGRAL MEMBRANE PROTEIN (AFU_ORTHOLOGUE AFUA_5G11245)"/>
    <property type="match status" value="1"/>
</dbReference>
<evidence type="ECO:0000313" key="8">
    <source>
        <dbReference type="EMBL" id="KAF2211102.1"/>
    </source>
</evidence>
<dbReference type="AlphaFoldDB" id="A0A6A6FCH0"/>
<proteinExistence type="inferred from homology"/>
<feature type="transmembrane region" description="Helical" evidence="6">
    <location>
        <begin position="125"/>
        <end position="143"/>
    </location>
</feature>
<dbReference type="Pfam" id="PF20684">
    <property type="entry name" value="Fung_rhodopsin"/>
    <property type="match status" value="1"/>
</dbReference>
<keyword evidence="4 6" id="KW-0472">Membrane</keyword>
<keyword evidence="2 6" id="KW-0812">Transmembrane</keyword>
<reference evidence="8" key="1">
    <citation type="journal article" date="2020" name="Stud. Mycol.">
        <title>101 Dothideomycetes genomes: a test case for predicting lifestyles and emergence of pathogens.</title>
        <authorList>
            <person name="Haridas S."/>
            <person name="Albert R."/>
            <person name="Binder M."/>
            <person name="Bloem J."/>
            <person name="Labutti K."/>
            <person name="Salamov A."/>
            <person name="Andreopoulos B."/>
            <person name="Baker S."/>
            <person name="Barry K."/>
            <person name="Bills G."/>
            <person name="Bluhm B."/>
            <person name="Cannon C."/>
            <person name="Castanera R."/>
            <person name="Culley D."/>
            <person name="Daum C."/>
            <person name="Ezra D."/>
            <person name="Gonzalez J."/>
            <person name="Henrissat B."/>
            <person name="Kuo A."/>
            <person name="Liang C."/>
            <person name="Lipzen A."/>
            <person name="Lutzoni F."/>
            <person name="Magnuson J."/>
            <person name="Mondo S."/>
            <person name="Nolan M."/>
            <person name="Ohm R."/>
            <person name="Pangilinan J."/>
            <person name="Park H.-J."/>
            <person name="Ramirez L."/>
            <person name="Alfaro M."/>
            <person name="Sun H."/>
            <person name="Tritt A."/>
            <person name="Yoshinaga Y."/>
            <person name="Zwiers L.-H."/>
            <person name="Turgeon B."/>
            <person name="Goodwin S."/>
            <person name="Spatafora J."/>
            <person name="Crous P."/>
            <person name="Grigoriev I."/>
        </authorList>
    </citation>
    <scope>NUCLEOTIDE SEQUENCE</scope>
    <source>
        <strain evidence="8">SCOH1-5</strain>
    </source>
</reference>
<dbReference type="EMBL" id="ML992678">
    <property type="protein sequence ID" value="KAF2211102.1"/>
    <property type="molecule type" value="Genomic_DNA"/>
</dbReference>
<evidence type="ECO:0000256" key="5">
    <source>
        <dbReference type="ARBA" id="ARBA00038359"/>
    </source>
</evidence>
<dbReference type="InterPro" id="IPR049326">
    <property type="entry name" value="Rhodopsin_dom_fungi"/>
</dbReference>
<evidence type="ECO:0000313" key="9">
    <source>
        <dbReference type="Proteomes" id="UP000799539"/>
    </source>
</evidence>
<comment type="similarity">
    <text evidence="5">Belongs to the SAT4 family.</text>
</comment>
<feature type="transmembrane region" description="Helical" evidence="6">
    <location>
        <begin position="53"/>
        <end position="75"/>
    </location>
</feature>
<evidence type="ECO:0000256" key="4">
    <source>
        <dbReference type="ARBA" id="ARBA00023136"/>
    </source>
</evidence>
<dbReference type="Proteomes" id="UP000799539">
    <property type="component" value="Unassembled WGS sequence"/>
</dbReference>
<evidence type="ECO:0000256" key="3">
    <source>
        <dbReference type="ARBA" id="ARBA00022989"/>
    </source>
</evidence>
<sequence>MELYHRQDPEIDYVHPEKELYAGIWSLYAGATAFLAARLWVKTTRRHGLWYDDYILIVCWIILTGNNIIITIEYATGYVTPTWDDRMRVLIIISSCGTLLNQSLTKTAFAVTLLKLTRGFSTWRICHAILWFCIVSMCSFNLAKVVVEWGRVCNKKVYNKPYRLNFCLHADDRNQFKEGGNYYNIIMDFIFALFPWAITWNLDMRPKEKIGLCITMSLGMVVAIESAIRNEWKFKGNADDRWYFWRNAMSNIWYSSEITGTIIVQCIPILRPLVQEVKTSLRSKRLASITADVDESGGMPLDQIGSREWYRPPSIPRRHRFSFFGGLAAAAAPERQR</sequence>
<keyword evidence="3 6" id="KW-1133">Transmembrane helix</keyword>
<feature type="transmembrane region" description="Helical" evidence="6">
    <location>
        <begin position="181"/>
        <end position="198"/>
    </location>
</feature>
<evidence type="ECO:0000256" key="2">
    <source>
        <dbReference type="ARBA" id="ARBA00022692"/>
    </source>
</evidence>
<gene>
    <name evidence="8" type="ORF">CERZMDRAFT_98833</name>
</gene>
<protein>
    <recommendedName>
        <fullName evidence="7">Rhodopsin domain-containing protein</fullName>
    </recommendedName>
</protein>
<organism evidence="8 9">
    <name type="scientific">Cercospora zeae-maydis SCOH1-5</name>
    <dbReference type="NCBI Taxonomy" id="717836"/>
    <lineage>
        <taxon>Eukaryota</taxon>
        <taxon>Fungi</taxon>
        <taxon>Dikarya</taxon>
        <taxon>Ascomycota</taxon>
        <taxon>Pezizomycotina</taxon>
        <taxon>Dothideomycetes</taxon>
        <taxon>Dothideomycetidae</taxon>
        <taxon>Mycosphaerellales</taxon>
        <taxon>Mycosphaerellaceae</taxon>
        <taxon>Cercospora</taxon>
    </lineage>
</organism>
<comment type="subcellular location">
    <subcellularLocation>
        <location evidence="1">Membrane</location>
        <topology evidence="1">Multi-pass membrane protein</topology>
    </subcellularLocation>
</comment>
<feature type="transmembrane region" description="Helical" evidence="6">
    <location>
        <begin position="20"/>
        <end position="41"/>
    </location>
</feature>
<dbReference type="GO" id="GO:0016020">
    <property type="term" value="C:membrane"/>
    <property type="evidence" value="ECO:0007669"/>
    <property type="project" value="UniProtKB-SubCell"/>
</dbReference>
<feature type="domain" description="Rhodopsin" evidence="7">
    <location>
        <begin position="37"/>
        <end position="275"/>
    </location>
</feature>
<keyword evidence="9" id="KW-1185">Reference proteome</keyword>
<name>A0A6A6FCH0_9PEZI</name>
<evidence type="ECO:0000256" key="1">
    <source>
        <dbReference type="ARBA" id="ARBA00004141"/>
    </source>
</evidence>